<dbReference type="InterPro" id="IPR002346">
    <property type="entry name" value="Mopterin_DH_FAD-bd"/>
</dbReference>
<dbReference type="InterPro" id="IPR016169">
    <property type="entry name" value="FAD-bd_PCMH_sub2"/>
</dbReference>
<reference evidence="3 4" key="1">
    <citation type="submission" date="2019-06" db="EMBL/GenBank/DDBJ databases">
        <authorList>
            <person name="Rodrigo-Torres L."/>
            <person name="Arahal R. D."/>
            <person name="Lucena T."/>
        </authorList>
    </citation>
    <scope>NUCLEOTIDE SEQUENCE [LARGE SCALE GENOMIC DNA]</scope>
    <source>
        <strain evidence="3 4">SW08-7</strain>
    </source>
</reference>
<dbReference type="AlphaFoldDB" id="A0A564FXZ7"/>
<evidence type="ECO:0000259" key="2">
    <source>
        <dbReference type="PROSITE" id="PS51387"/>
    </source>
</evidence>
<dbReference type="Proteomes" id="UP000401717">
    <property type="component" value="Unassembled WGS sequence"/>
</dbReference>
<gene>
    <name evidence="3" type="ORF">MTDSW087_01960</name>
</gene>
<dbReference type="PROSITE" id="PS51387">
    <property type="entry name" value="FAD_PCMH"/>
    <property type="match status" value="1"/>
</dbReference>
<sequence length="293" mass="30417">MDLNTIEAVLAPAARADLPAWRAGDAWLAGGTWLFSEPQPHLARLVDLAALGWPPHAVGPDGLEIAATCTIAALERLDLPPEWTAAAALVGPCCRALLGSFKVRNAATVGGNLCLALPAGPMIALAAALDAACLIWTPDGGERRLPVLDLVRGPGETALAPGEVLRRIDLPAAALGRRAAFRRIALSPEGRSGALLIGTSGAGGWALTVTAATRRPLQWRFPAVPEAEALAGALAAVPDGLWDDDVHGAPDWRRHVTGILAEEIRRELTGPDRPGRDSSGRDSSGRDSSGEGV</sequence>
<dbReference type="GO" id="GO:0016491">
    <property type="term" value="F:oxidoreductase activity"/>
    <property type="evidence" value="ECO:0007669"/>
    <property type="project" value="InterPro"/>
</dbReference>
<evidence type="ECO:0000313" key="4">
    <source>
        <dbReference type="Proteomes" id="UP000401717"/>
    </source>
</evidence>
<protein>
    <recommendedName>
        <fullName evidence="2">FAD-binding PCMH-type domain-containing protein</fullName>
    </recommendedName>
</protein>
<feature type="domain" description="FAD-binding PCMH-type" evidence="2">
    <location>
        <begin position="1"/>
        <end position="175"/>
    </location>
</feature>
<dbReference type="SUPFAM" id="SSF56176">
    <property type="entry name" value="FAD-binding/transporter-associated domain-like"/>
    <property type="match status" value="1"/>
</dbReference>
<dbReference type="RefSeq" id="WP_144763243.1">
    <property type="nucleotide sequence ID" value="NZ_CABFVH010000009.1"/>
</dbReference>
<dbReference type="InterPro" id="IPR051312">
    <property type="entry name" value="Diverse_Substr_Oxidored"/>
</dbReference>
<feature type="region of interest" description="Disordered" evidence="1">
    <location>
        <begin position="263"/>
        <end position="293"/>
    </location>
</feature>
<accession>A0A564FXZ7</accession>
<organism evidence="3 4">
    <name type="scientific">Methylobacterium dankookense</name>
    <dbReference type="NCBI Taxonomy" id="560405"/>
    <lineage>
        <taxon>Bacteria</taxon>
        <taxon>Pseudomonadati</taxon>
        <taxon>Pseudomonadota</taxon>
        <taxon>Alphaproteobacteria</taxon>
        <taxon>Hyphomicrobiales</taxon>
        <taxon>Methylobacteriaceae</taxon>
        <taxon>Methylobacterium</taxon>
    </lineage>
</organism>
<evidence type="ECO:0000256" key="1">
    <source>
        <dbReference type="SAM" id="MobiDB-lite"/>
    </source>
</evidence>
<dbReference type="PANTHER" id="PTHR42659:SF9">
    <property type="entry name" value="XANTHINE DEHYDROGENASE FAD-BINDING SUBUNIT XDHB-RELATED"/>
    <property type="match status" value="1"/>
</dbReference>
<evidence type="ECO:0000313" key="3">
    <source>
        <dbReference type="EMBL" id="VUF12271.1"/>
    </source>
</evidence>
<dbReference type="InterPro" id="IPR016166">
    <property type="entry name" value="FAD-bd_PCMH"/>
</dbReference>
<dbReference type="InterPro" id="IPR036318">
    <property type="entry name" value="FAD-bd_PCMH-like_sf"/>
</dbReference>
<dbReference type="Pfam" id="PF00941">
    <property type="entry name" value="FAD_binding_5"/>
    <property type="match status" value="1"/>
</dbReference>
<dbReference type="OrthoDB" id="7840711at2"/>
<dbReference type="EMBL" id="CABFVH010000009">
    <property type="protein sequence ID" value="VUF12271.1"/>
    <property type="molecule type" value="Genomic_DNA"/>
</dbReference>
<dbReference type="GO" id="GO:0071949">
    <property type="term" value="F:FAD binding"/>
    <property type="evidence" value="ECO:0007669"/>
    <property type="project" value="InterPro"/>
</dbReference>
<proteinExistence type="predicted"/>
<dbReference type="PANTHER" id="PTHR42659">
    <property type="entry name" value="XANTHINE DEHYDROGENASE SUBUNIT C-RELATED"/>
    <property type="match status" value="1"/>
</dbReference>
<dbReference type="Gene3D" id="3.30.465.10">
    <property type="match status" value="1"/>
</dbReference>
<name>A0A564FXZ7_9HYPH</name>